<dbReference type="PANTHER" id="PTHR45828:SF9">
    <property type="entry name" value="CELL WALL INTEGRITY AND STRESS RESPONSE COMPONENT 4-LIKE-RELATED"/>
    <property type="match status" value="1"/>
</dbReference>
<dbReference type="Pfam" id="PF02014">
    <property type="entry name" value="Reeler"/>
    <property type="match status" value="1"/>
</dbReference>
<comment type="similarity">
    <text evidence="4">Belongs to the insect defense protein family.</text>
</comment>
<evidence type="ECO:0000256" key="1">
    <source>
        <dbReference type="ARBA" id="ARBA00001970"/>
    </source>
</evidence>
<dbReference type="InterPro" id="IPR002861">
    <property type="entry name" value="Reeler_dom"/>
</dbReference>
<dbReference type="PANTHER" id="PTHR45828">
    <property type="entry name" value="CYTOCHROME B561/FERRIC REDUCTASE TRANSMEMBRANE"/>
    <property type="match status" value="1"/>
</dbReference>
<comment type="cofactor">
    <cofactor evidence="1">
        <name>heme b</name>
        <dbReference type="ChEBI" id="CHEBI:60344"/>
    </cofactor>
</comment>
<dbReference type="Proteomes" id="UP000318571">
    <property type="component" value="Chromosome 2"/>
</dbReference>
<keyword evidence="8" id="KW-0732">Signal</keyword>
<dbReference type="InterPro" id="IPR005018">
    <property type="entry name" value="DOMON_domain"/>
</dbReference>
<sequence>ENYSDLNIGPLKPAQENEGVDFDTNKIVFKTPKKSTVRNPPFKLVVSATQYRRNRKYKVSIVAEEYFDSFMVQARGRPTDDGNTSHVGSWVDIPSIGAIIRCRQNPRAAVVDKGRPLKLGNLTFTWKAPEADVGPIQFQTSIALNDAYVTIASEPLTFNNFPSYVAVGIGQDSKNLRNMDMMACQRDDNTVMLRHYLLEDSTSRPYRHRQRIRLQNFDVDRETDFVWCQFQRPINPSDRFDLDLTQRLHHFYFWGQLDNQSMSVIPILPDSNRLFKSYYDFNISEVYNEIVFESGILDFHSAGQTLKRPFIIASLPLSLMIMTLSNWRASL</sequence>
<evidence type="ECO:0000256" key="8">
    <source>
        <dbReference type="ARBA" id="ARBA00022729"/>
    </source>
</evidence>
<dbReference type="GO" id="GO:0045087">
    <property type="term" value="P:innate immune response"/>
    <property type="evidence" value="ECO:0007669"/>
    <property type="project" value="UniProtKB-KW"/>
</dbReference>
<keyword evidence="14" id="KW-1185">Reference proteome</keyword>
<evidence type="ECO:0000259" key="12">
    <source>
        <dbReference type="PROSITE" id="PS50836"/>
    </source>
</evidence>
<evidence type="ECO:0000256" key="3">
    <source>
        <dbReference type="ARBA" id="ARBA00004613"/>
    </source>
</evidence>
<dbReference type="EMBL" id="VCGU01000005">
    <property type="protein sequence ID" value="TRY74670.1"/>
    <property type="molecule type" value="Genomic_DNA"/>
</dbReference>
<comment type="subcellular location">
    <subcellularLocation>
        <location evidence="2">Membrane</location>
        <topology evidence="2">Multi-pass membrane protein</topology>
    </subcellularLocation>
    <subcellularLocation>
        <location evidence="3">Secreted</location>
    </subcellularLocation>
</comment>
<proteinExistence type="inferred from homology"/>
<keyword evidence="9" id="KW-0391">Immunity</keyword>
<evidence type="ECO:0000256" key="2">
    <source>
        <dbReference type="ARBA" id="ARBA00004141"/>
    </source>
</evidence>
<gene>
    <name evidence="13" type="ORF">TCAL_11927</name>
</gene>
<dbReference type="OMA" id="KCDKASR"/>
<dbReference type="SMART" id="SM00664">
    <property type="entry name" value="DoH"/>
    <property type="match status" value="1"/>
</dbReference>
<dbReference type="Gene3D" id="2.60.40.4060">
    <property type="entry name" value="Reeler domain"/>
    <property type="match status" value="1"/>
</dbReference>
<evidence type="ECO:0000313" key="13">
    <source>
        <dbReference type="EMBL" id="TRY74670.1"/>
    </source>
</evidence>
<evidence type="ECO:0000256" key="9">
    <source>
        <dbReference type="ARBA" id="ARBA00022859"/>
    </source>
</evidence>
<protein>
    <recommendedName>
        <fullName evidence="12">DOMON domain-containing protein</fullName>
    </recommendedName>
</protein>
<evidence type="ECO:0000313" key="14">
    <source>
        <dbReference type="Proteomes" id="UP000318571"/>
    </source>
</evidence>
<feature type="non-terminal residue" evidence="13">
    <location>
        <position position="1"/>
    </location>
</feature>
<accession>A0A553PAF9</accession>
<dbReference type="GO" id="GO:0016020">
    <property type="term" value="C:membrane"/>
    <property type="evidence" value="ECO:0007669"/>
    <property type="project" value="UniProtKB-SubCell"/>
</dbReference>
<keyword evidence="7" id="KW-0399">Innate immunity</keyword>
<dbReference type="PROSITE" id="PS50836">
    <property type="entry name" value="DOMON"/>
    <property type="match status" value="1"/>
</dbReference>
<keyword evidence="10" id="KW-0408">Iron</keyword>
<evidence type="ECO:0000256" key="5">
    <source>
        <dbReference type="ARBA" id="ARBA00022525"/>
    </source>
</evidence>
<dbReference type="CDD" id="cd08544">
    <property type="entry name" value="Reeler"/>
    <property type="match status" value="1"/>
</dbReference>
<evidence type="ECO:0000256" key="10">
    <source>
        <dbReference type="ARBA" id="ARBA00023004"/>
    </source>
</evidence>
<feature type="domain" description="DOMON" evidence="12">
    <location>
        <begin position="120"/>
        <end position="257"/>
    </location>
</feature>
<evidence type="ECO:0000256" key="7">
    <source>
        <dbReference type="ARBA" id="ARBA00022588"/>
    </source>
</evidence>
<dbReference type="AlphaFoldDB" id="A0A553PAF9"/>
<evidence type="ECO:0000256" key="6">
    <source>
        <dbReference type="ARBA" id="ARBA00022529"/>
    </source>
</evidence>
<organism evidence="13 14">
    <name type="scientific">Tigriopus californicus</name>
    <name type="common">Marine copepod</name>
    <dbReference type="NCBI Taxonomy" id="6832"/>
    <lineage>
        <taxon>Eukaryota</taxon>
        <taxon>Metazoa</taxon>
        <taxon>Ecdysozoa</taxon>
        <taxon>Arthropoda</taxon>
        <taxon>Crustacea</taxon>
        <taxon>Multicrustacea</taxon>
        <taxon>Hexanauplia</taxon>
        <taxon>Copepoda</taxon>
        <taxon>Harpacticoida</taxon>
        <taxon>Harpacticidae</taxon>
        <taxon>Tigriopus</taxon>
    </lineage>
</organism>
<dbReference type="InterPro" id="IPR042307">
    <property type="entry name" value="Reeler_sf"/>
</dbReference>
<comment type="caution">
    <text evidence="13">The sequence shown here is derived from an EMBL/GenBank/DDBJ whole genome shotgun (WGS) entry which is preliminary data.</text>
</comment>
<keyword evidence="5" id="KW-0964">Secreted</keyword>
<keyword evidence="11" id="KW-0044">Antibiotic</keyword>
<evidence type="ECO:0000256" key="4">
    <source>
        <dbReference type="ARBA" id="ARBA00008501"/>
    </source>
</evidence>
<name>A0A553PAF9_TIGCA</name>
<evidence type="ECO:0000256" key="11">
    <source>
        <dbReference type="ARBA" id="ARBA00023022"/>
    </source>
</evidence>
<keyword evidence="6" id="KW-0929">Antimicrobial</keyword>
<dbReference type="InterPro" id="IPR051237">
    <property type="entry name" value="Ferric-chelate_Red/DefProt"/>
</dbReference>
<dbReference type="Pfam" id="PF03351">
    <property type="entry name" value="DOMON"/>
    <property type="match status" value="1"/>
</dbReference>
<dbReference type="GO" id="GO:0042742">
    <property type="term" value="P:defense response to bacterium"/>
    <property type="evidence" value="ECO:0007669"/>
    <property type="project" value="UniProtKB-KW"/>
</dbReference>
<reference evidence="13 14" key="1">
    <citation type="journal article" date="2018" name="Nat. Ecol. Evol.">
        <title>Genomic signatures of mitonuclear coevolution across populations of Tigriopus californicus.</title>
        <authorList>
            <person name="Barreto F.S."/>
            <person name="Watson E.T."/>
            <person name="Lima T.G."/>
            <person name="Willett C.S."/>
            <person name="Edmands S."/>
            <person name="Li W."/>
            <person name="Burton R.S."/>
        </authorList>
    </citation>
    <scope>NUCLEOTIDE SEQUENCE [LARGE SCALE GENOMIC DNA]</scope>
    <source>
        <strain evidence="13 14">San Diego</strain>
    </source>
</reference>
<dbReference type="GO" id="GO:0005576">
    <property type="term" value="C:extracellular region"/>
    <property type="evidence" value="ECO:0007669"/>
    <property type="project" value="UniProtKB-SubCell"/>
</dbReference>